<evidence type="ECO:0000313" key="2">
    <source>
        <dbReference type="Proteomes" id="UP000183670"/>
    </source>
</evidence>
<dbReference type="EMBL" id="FMYE01000001">
    <property type="protein sequence ID" value="SDB75286.1"/>
    <property type="molecule type" value="Genomic_DNA"/>
</dbReference>
<dbReference type="RefSeq" id="WP_074556426.1">
    <property type="nucleotide sequence ID" value="NZ_FMYE01000001.1"/>
</dbReference>
<reference evidence="1 2" key="1">
    <citation type="submission" date="2016-10" db="EMBL/GenBank/DDBJ databases">
        <authorList>
            <person name="de Groot N.N."/>
        </authorList>
    </citation>
    <scope>NUCLEOTIDE SEQUENCE [LARGE SCALE GENOMIC DNA]</scope>
    <source>
        <strain evidence="1 2">NLAE-zl-C500</strain>
    </source>
</reference>
<dbReference type="Proteomes" id="UP000183670">
    <property type="component" value="Unassembled WGS sequence"/>
</dbReference>
<proteinExistence type="predicted"/>
<accession>A0A1G6G240</accession>
<name>A0A1G6G240_BACOV</name>
<protein>
    <submittedName>
        <fullName evidence="1">Uncharacterized protein</fullName>
    </submittedName>
</protein>
<sequence length="271" mass="31296">MKNIITLIIILSSWLTVYSQVNYTQAELKLKCDSIIEESNTLYRYEMAAWNFTDLFVTKPDIMETIQSCLVYQQGDTIKCIVIDNQAQCTYEASFLYETVPCSEVKACRSLSEYEVRLIEAKKKIQSAFDDDKKYPVYGYKDFPLNWILIPFKDGYKLYAISGTSKTRVIPFGNDYLFIANKKGEIQSWKKFHSGLLPVETTDEVPMINFPIHSHLKQEPFISATDICTFRLYYNQTGSTKFAVYSPALSIYFIYKIATNTITPTKDLDIQ</sequence>
<organism evidence="1 2">
    <name type="scientific">Bacteroides ovatus</name>
    <dbReference type="NCBI Taxonomy" id="28116"/>
    <lineage>
        <taxon>Bacteria</taxon>
        <taxon>Pseudomonadati</taxon>
        <taxon>Bacteroidota</taxon>
        <taxon>Bacteroidia</taxon>
        <taxon>Bacteroidales</taxon>
        <taxon>Bacteroidaceae</taxon>
        <taxon>Bacteroides</taxon>
    </lineage>
</organism>
<evidence type="ECO:0000313" key="1">
    <source>
        <dbReference type="EMBL" id="SDB75286.1"/>
    </source>
</evidence>
<dbReference type="AlphaFoldDB" id="A0A1G6G240"/>
<gene>
    <name evidence="1" type="ORF">SAMN05192581_1001174</name>
</gene>